<comment type="caution">
    <text evidence="6">The sequence shown here is derived from an EMBL/GenBank/DDBJ whole genome shotgun (WGS) entry which is preliminary data.</text>
</comment>
<feature type="region of interest" description="Disordered" evidence="3">
    <location>
        <begin position="30"/>
        <end position="51"/>
    </location>
</feature>
<organism evidence="6 7">
    <name type="scientific">Purpureocillium lavendulum</name>
    <dbReference type="NCBI Taxonomy" id="1247861"/>
    <lineage>
        <taxon>Eukaryota</taxon>
        <taxon>Fungi</taxon>
        <taxon>Dikarya</taxon>
        <taxon>Ascomycota</taxon>
        <taxon>Pezizomycotina</taxon>
        <taxon>Sordariomycetes</taxon>
        <taxon>Hypocreomycetidae</taxon>
        <taxon>Hypocreales</taxon>
        <taxon>Ophiocordycipitaceae</taxon>
        <taxon>Purpureocillium</taxon>
    </lineage>
</organism>
<dbReference type="EMBL" id="JAQHRD010000001">
    <property type="protein sequence ID" value="KAJ6445442.1"/>
    <property type="molecule type" value="Genomic_DNA"/>
</dbReference>
<feature type="signal peptide" evidence="4">
    <location>
        <begin position="1"/>
        <end position="27"/>
    </location>
</feature>
<dbReference type="PANTHER" id="PTHR13878:SF91">
    <property type="entry name" value="FAD BINDING DOMAIN PROTEIN (AFU_ORTHOLOGUE AFUA_6G12070)-RELATED"/>
    <property type="match status" value="1"/>
</dbReference>
<accession>A0AB34G3Z6</accession>
<feature type="chain" id="PRO_5044220060" evidence="4">
    <location>
        <begin position="28"/>
        <end position="601"/>
    </location>
</feature>
<dbReference type="SUPFAM" id="SSF56176">
    <property type="entry name" value="FAD-binding/transporter-associated domain-like"/>
    <property type="match status" value="1"/>
</dbReference>
<dbReference type="Pfam" id="PF08031">
    <property type="entry name" value="BBE"/>
    <property type="match status" value="1"/>
</dbReference>
<evidence type="ECO:0000313" key="6">
    <source>
        <dbReference type="EMBL" id="KAJ6445442.1"/>
    </source>
</evidence>
<dbReference type="InterPro" id="IPR050432">
    <property type="entry name" value="FAD-linked_Oxidoreductases_BP"/>
</dbReference>
<evidence type="ECO:0000256" key="3">
    <source>
        <dbReference type="SAM" id="MobiDB-lite"/>
    </source>
</evidence>
<dbReference type="Proteomes" id="UP001163105">
    <property type="component" value="Unassembled WGS sequence"/>
</dbReference>
<dbReference type="InterPro" id="IPR012951">
    <property type="entry name" value="BBE"/>
</dbReference>
<reference evidence="6" key="1">
    <citation type="submission" date="2023-01" db="EMBL/GenBank/DDBJ databases">
        <title>The growth and conidiation of Purpureocillium lavendulum are regulated by nitrogen source and histone H3K14 acetylation.</title>
        <authorList>
            <person name="Tang P."/>
            <person name="Han J."/>
            <person name="Zhang C."/>
            <person name="Tang P."/>
            <person name="Qi F."/>
            <person name="Zhang K."/>
            <person name="Liang L."/>
        </authorList>
    </citation>
    <scope>NUCLEOTIDE SEQUENCE</scope>
    <source>
        <strain evidence="6">YMF1.00683</strain>
    </source>
</reference>
<evidence type="ECO:0000256" key="1">
    <source>
        <dbReference type="ARBA" id="ARBA00005466"/>
    </source>
</evidence>
<dbReference type="InterPro" id="IPR006094">
    <property type="entry name" value="Oxid_FAD_bind_N"/>
</dbReference>
<evidence type="ECO:0000256" key="2">
    <source>
        <dbReference type="ARBA" id="ARBA00023002"/>
    </source>
</evidence>
<proteinExistence type="inferred from homology"/>
<comment type="similarity">
    <text evidence="1">Belongs to the oxygen-dependent FAD-linked oxidoreductase family.</text>
</comment>
<feature type="domain" description="FAD-binding PCMH-type" evidence="5">
    <location>
        <begin position="126"/>
        <end position="309"/>
    </location>
</feature>
<evidence type="ECO:0000256" key="4">
    <source>
        <dbReference type="SAM" id="SignalP"/>
    </source>
</evidence>
<protein>
    <submittedName>
        <fullName evidence="6">FAD-binding, type 2</fullName>
    </submittedName>
</protein>
<dbReference type="InterPro" id="IPR016166">
    <property type="entry name" value="FAD-bd_PCMH"/>
</dbReference>
<dbReference type="Gene3D" id="3.30.465.10">
    <property type="match status" value="2"/>
</dbReference>
<gene>
    <name evidence="6" type="ORF">O9K51_00203</name>
</gene>
<keyword evidence="7" id="KW-1185">Reference proteome</keyword>
<dbReference type="AlphaFoldDB" id="A0AB34G3Z6"/>
<evidence type="ECO:0000313" key="7">
    <source>
        <dbReference type="Proteomes" id="UP001163105"/>
    </source>
</evidence>
<dbReference type="PANTHER" id="PTHR13878">
    <property type="entry name" value="GULONOLACTONE OXIDASE"/>
    <property type="match status" value="1"/>
</dbReference>
<name>A0AB34G3Z6_9HYPO</name>
<dbReference type="Pfam" id="PF01565">
    <property type="entry name" value="FAD_binding_4"/>
    <property type="match status" value="1"/>
</dbReference>
<keyword evidence="2" id="KW-0560">Oxidoreductase</keyword>
<dbReference type="InterPro" id="IPR036318">
    <property type="entry name" value="FAD-bd_PCMH-like_sf"/>
</dbReference>
<keyword evidence="4" id="KW-0732">Signal</keyword>
<dbReference type="GO" id="GO:0016491">
    <property type="term" value="F:oxidoreductase activity"/>
    <property type="evidence" value="ECO:0007669"/>
    <property type="project" value="UniProtKB-KW"/>
</dbReference>
<sequence length="601" mass="64915">MPSIDCCKTSTMHLPLLLASLTAAVSSAATSPPAGKSCKAHPRGPDWPSARDWKRLNETLGGRLIKPAAPAAACHPGNTGYGPARCDELTKAWQGTEFHCGNPVSVLLDQYTNYTCLPDAAYPCTAEGYPAYVVNATTAEHIKLGVDFARRQNVRLVVKGTGHDFLGRSIAPGALSIWTHHLRDAKYHAGKFRLSGSGRVIRGNAMTFGAGTRMFEAYAAADKHGQAVVGGYGRTVGIVGYVTGGGHSPLGPRYGMAADNVLEMLVVTPAGKVVAVNEDRHPDLFWAMRGGGGSTFGVVVSVTLRTYPTPQVTSAGFVVFTDPKERVVANELLALISSQFPALMDKGLSGYVFLSPGMKLPTSVPDVPPEIAGAFGTVLVQDAADRDAAIPRILKPLNETIHERWPGKVTLMTFPKHYKTFLEWYNENHDAGSGGGSSYVASRLLERDVLQGNSTRFPSALKEAFKANKRFDIFMVGGKGVRDAQPRGGSNAVHPAWRRAAVQGMTSVSFPPLNKTAEQDAKKLLDGSFQPMRDLSPRSGSYINEAFLFEKNWQRAFWGDNYPRLLRVKKAVDPSDVFWCKTCVGSEGWAETQDGELCKLN</sequence>
<evidence type="ECO:0000259" key="5">
    <source>
        <dbReference type="PROSITE" id="PS51387"/>
    </source>
</evidence>
<dbReference type="PROSITE" id="PS51387">
    <property type="entry name" value="FAD_PCMH"/>
    <property type="match status" value="1"/>
</dbReference>
<dbReference type="InterPro" id="IPR016169">
    <property type="entry name" value="FAD-bd_PCMH_sub2"/>
</dbReference>
<dbReference type="GO" id="GO:0071949">
    <property type="term" value="F:FAD binding"/>
    <property type="evidence" value="ECO:0007669"/>
    <property type="project" value="InterPro"/>
</dbReference>